<evidence type="ECO:0000313" key="1">
    <source>
        <dbReference type="EMBL" id="PWR17282.1"/>
    </source>
</evidence>
<dbReference type="EMBL" id="QGKS01000055">
    <property type="protein sequence ID" value="PWR17282.1"/>
    <property type="molecule type" value="Genomic_DNA"/>
</dbReference>
<organism evidence="1 2">
    <name type="scientific">Micromonospora sicca</name>
    <dbReference type="NCBI Taxonomy" id="2202420"/>
    <lineage>
        <taxon>Bacteria</taxon>
        <taxon>Bacillati</taxon>
        <taxon>Actinomycetota</taxon>
        <taxon>Actinomycetes</taxon>
        <taxon>Micromonosporales</taxon>
        <taxon>Micromonosporaceae</taxon>
        <taxon>Micromonospora</taxon>
    </lineage>
</organism>
<sequence>MGDTRMYVDMSAAEVRLWRRERQADEGEPQPGLRDMPRKFFGELGSVRVRAWVGVKVGEEAPLLTEPIAAGADVLGKLAPRRTQYRCRHMGMQRGQRHQRRAVLRFKQHLFGLCGASHEADSNCR</sequence>
<dbReference type="AlphaFoldDB" id="A0A317DSE2"/>
<reference evidence="1 2" key="1">
    <citation type="submission" date="2018-05" db="EMBL/GenBank/DDBJ databases">
        <title>Micromonosporas from Atacama Desert.</title>
        <authorList>
            <person name="Carro L."/>
            <person name="Golinska P."/>
            <person name="Klenk H.-P."/>
            <person name="Goodfellow M."/>
        </authorList>
    </citation>
    <scope>NUCLEOTIDE SEQUENCE [LARGE SCALE GENOMIC DNA]</scope>
    <source>
        <strain evidence="1 2">4G51</strain>
    </source>
</reference>
<gene>
    <name evidence="1" type="ORF">DKT69_00995</name>
</gene>
<evidence type="ECO:0000313" key="2">
    <source>
        <dbReference type="Proteomes" id="UP000246050"/>
    </source>
</evidence>
<name>A0A317DSE2_9ACTN</name>
<protein>
    <submittedName>
        <fullName evidence="1">Uncharacterized protein</fullName>
    </submittedName>
</protein>
<comment type="caution">
    <text evidence="1">The sequence shown here is derived from an EMBL/GenBank/DDBJ whole genome shotgun (WGS) entry which is preliminary data.</text>
</comment>
<accession>A0A317DSE2</accession>
<dbReference type="Proteomes" id="UP000246050">
    <property type="component" value="Unassembled WGS sequence"/>
</dbReference>
<proteinExistence type="predicted"/>